<dbReference type="Proteomes" id="UP000199120">
    <property type="component" value="Unassembled WGS sequence"/>
</dbReference>
<keyword evidence="1" id="KW-0413">Isomerase</keyword>
<dbReference type="InterPro" id="IPR014347">
    <property type="entry name" value="Tautomerase/MIF_sf"/>
</dbReference>
<dbReference type="PANTHER" id="PTHR37950">
    <property type="entry name" value="4-HYDROXYPHENYLACETATE CATABOLISM PROTEIN"/>
    <property type="match status" value="1"/>
</dbReference>
<proteinExistence type="predicted"/>
<dbReference type="Pfam" id="PF02962">
    <property type="entry name" value="CHMI"/>
    <property type="match status" value="1"/>
</dbReference>
<evidence type="ECO:0000313" key="1">
    <source>
        <dbReference type="EMBL" id="SEL76149.1"/>
    </source>
</evidence>
<dbReference type="GO" id="GO:0008704">
    <property type="term" value="F:5-carboxymethyl-2-hydroxymuconate delta-isomerase activity"/>
    <property type="evidence" value="ECO:0007669"/>
    <property type="project" value="InterPro"/>
</dbReference>
<dbReference type="STRING" id="416943.SAMN05445871_5089"/>
<dbReference type="SUPFAM" id="SSF55331">
    <property type="entry name" value="Tautomerase/MIF"/>
    <property type="match status" value="1"/>
</dbReference>
<dbReference type="CDD" id="cd00580">
    <property type="entry name" value="CHMI"/>
    <property type="match status" value="1"/>
</dbReference>
<dbReference type="PANTHER" id="PTHR37950:SF1">
    <property type="entry name" value="4-HYDROXYPHENYLACETATE CATABOLISM PROTEIN"/>
    <property type="match status" value="1"/>
</dbReference>
<reference evidence="2" key="1">
    <citation type="submission" date="2016-10" db="EMBL/GenBank/DDBJ databases">
        <authorList>
            <person name="Varghese N."/>
            <person name="Submissions S."/>
        </authorList>
    </citation>
    <scope>NUCLEOTIDE SEQUENCE [LARGE SCALE GENOMIC DNA]</scope>
    <source>
        <strain evidence="2">LMG 26416</strain>
    </source>
</reference>
<evidence type="ECO:0000313" key="2">
    <source>
        <dbReference type="Proteomes" id="UP000199120"/>
    </source>
</evidence>
<keyword evidence="2" id="KW-1185">Reference proteome</keyword>
<organism evidence="1 2">
    <name type="scientific">Paraburkholderia caballeronis</name>
    <dbReference type="NCBI Taxonomy" id="416943"/>
    <lineage>
        <taxon>Bacteria</taxon>
        <taxon>Pseudomonadati</taxon>
        <taxon>Pseudomonadota</taxon>
        <taxon>Betaproteobacteria</taxon>
        <taxon>Burkholderiales</taxon>
        <taxon>Burkholderiaceae</taxon>
        <taxon>Paraburkholderia</taxon>
    </lineage>
</organism>
<gene>
    <name evidence="1" type="ORF">SAMN05192542_11339</name>
</gene>
<name>A0A1H7SV06_9BURK</name>
<sequence>MPHLIIEYSPGLFQPDDLAPTLAEANAALVASGAIQKEADLKSRMIALDTIRVGTEDALRGFVYAQLRVLPGRSEETRAAMTACVADVLRKRCGRPPGMQVQLSVEIVEMERASYVKEVL</sequence>
<accession>A0A1H7SV06</accession>
<dbReference type="OrthoDB" id="9814215at2"/>
<dbReference type="InterPro" id="IPR004220">
    <property type="entry name" value="5-COMe_2-OHmuconate_Isoase"/>
</dbReference>
<dbReference type="RefSeq" id="WP_090550340.1">
    <property type="nucleotide sequence ID" value="NZ_FNSR01000002.1"/>
</dbReference>
<dbReference type="AlphaFoldDB" id="A0A1H7SV06"/>
<dbReference type="Gene3D" id="3.30.429.10">
    <property type="entry name" value="Macrophage Migration Inhibitory Factor"/>
    <property type="match status" value="1"/>
</dbReference>
<protein>
    <submittedName>
        <fullName evidence="1">5-carboxymethyl-2-hydroxymuconate isomerase</fullName>
    </submittedName>
</protein>
<dbReference type="EMBL" id="FOAJ01000013">
    <property type="protein sequence ID" value="SEL76149.1"/>
    <property type="molecule type" value="Genomic_DNA"/>
</dbReference>